<dbReference type="InterPro" id="IPR045584">
    <property type="entry name" value="Pilin-like"/>
</dbReference>
<sequence length="145" mass="15580">MRGQRGYSLLEILVVLAILAVAATISVPLVGNMVDRYRAHSVATDLQSHLIELRTRAVLEATDFSQASISQTLNEALPAGWAIELDEAISFRANGYCPGGPASLTSPAGRVRPLVLEAGRCFIESGGTPRREAGFRFSARPDAER</sequence>
<keyword evidence="1" id="KW-1133">Transmembrane helix</keyword>
<dbReference type="EMBL" id="SRXV01000003">
    <property type="protein sequence ID" value="TGY92097.1"/>
    <property type="molecule type" value="Genomic_DNA"/>
</dbReference>
<evidence type="ECO:0000313" key="2">
    <source>
        <dbReference type="EMBL" id="TGY92097.1"/>
    </source>
</evidence>
<protein>
    <submittedName>
        <fullName evidence="2">Prepilin-type N-terminal cleavage/methylation domain-containing protein</fullName>
    </submittedName>
</protein>
<dbReference type="Pfam" id="PF07963">
    <property type="entry name" value="N_methyl"/>
    <property type="match status" value="1"/>
</dbReference>
<accession>A0A4S2H8E2</accession>
<dbReference type="RefSeq" id="WP_135945230.1">
    <property type="nucleotide sequence ID" value="NZ_BMEI01000003.1"/>
</dbReference>
<dbReference type="SUPFAM" id="SSF54523">
    <property type="entry name" value="Pili subunits"/>
    <property type="match status" value="1"/>
</dbReference>
<keyword evidence="1" id="KW-0812">Transmembrane</keyword>
<proteinExistence type="predicted"/>
<dbReference type="Gene3D" id="3.30.700.10">
    <property type="entry name" value="Glycoprotein, Type 4 Pilin"/>
    <property type="match status" value="1"/>
</dbReference>
<organism evidence="2 3">
    <name type="scientific">Marinicauda pacifica</name>
    <dbReference type="NCBI Taxonomy" id="1133559"/>
    <lineage>
        <taxon>Bacteria</taxon>
        <taxon>Pseudomonadati</taxon>
        <taxon>Pseudomonadota</taxon>
        <taxon>Alphaproteobacteria</taxon>
        <taxon>Maricaulales</taxon>
        <taxon>Maricaulaceae</taxon>
        <taxon>Marinicauda</taxon>
    </lineage>
</organism>
<reference evidence="2 3" key="1">
    <citation type="journal article" date="2013" name="Int. J. Syst. Evol. Microbiol.">
        <title>Marinicauda pacifica gen. nov., sp. nov., a prosthecate alphaproteobacterium of the family Hyphomonadaceae isolated from deep seawater.</title>
        <authorList>
            <person name="Zhang X.Y."/>
            <person name="Li G.W."/>
            <person name="Wang C.S."/>
            <person name="Zhang Y.J."/>
            <person name="Xu X.W."/>
            <person name="Li H."/>
            <person name="Liu A."/>
            <person name="Liu C."/>
            <person name="Xie B.B."/>
            <person name="Qin Q.L."/>
            <person name="Xu Z."/>
            <person name="Chen X.L."/>
            <person name="Zhou B.C."/>
            <person name="Zhang Y.Z."/>
        </authorList>
    </citation>
    <scope>NUCLEOTIDE SEQUENCE [LARGE SCALE GENOMIC DNA]</scope>
    <source>
        <strain evidence="2 3">P-1 km-3</strain>
    </source>
</reference>
<keyword evidence="1" id="KW-0472">Membrane</keyword>
<gene>
    <name evidence="2" type="ORF">E5162_10540</name>
</gene>
<dbReference type="AlphaFoldDB" id="A0A4S2H8E2"/>
<dbReference type="NCBIfam" id="TIGR02532">
    <property type="entry name" value="IV_pilin_GFxxxE"/>
    <property type="match status" value="1"/>
</dbReference>
<dbReference type="InterPro" id="IPR012902">
    <property type="entry name" value="N_methyl_site"/>
</dbReference>
<evidence type="ECO:0000256" key="1">
    <source>
        <dbReference type="SAM" id="Phobius"/>
    </source>
</evidence>
<dbReference type="PROSITE" id="PS00409">
    <property type="entry name" value="PROKAR_NTER_METHYL"/>
    <property type="match status" value="1"/>
</dbReference>
<keyword evidence="3" id="KW-1185">Reference proteome</keyword>
<feature type="transmembrane region" description="Helical" evidence="1">
    <location>
        <begin position="12"/>
        <end position="31"/>
    </location>
</feature>
<dbReference type="Proteomes" id="UP000305451">
    <property type="component" value="Unassembled WGS sequence"/>
</dbReference>
<name>A0A4S2H8E2_9PROT</name>
<comment type="caution">
    <text evidence="2">The sequence shown here is derived from an EMBL/GenBank/DDBJ whole genome shotgun (WGS) entry which is preliminary data.</text>
</comment>
<evidence type="ECO:0000313" key="3">
    <source>
        <dbReference type="Proteomes" id="UP000305451"/>
    </source>
</evidence>